<dbReference type="InParanoid" id="B3M112"/>
<dbReference type="Gene3D" id="1.10.510.10">
    <property type="entry name" value="Transferase(Phosphotransferase) domain 1"/>
    <property type="match status" value="1"/>
</dbReference>
<dbReference type="eggNOG" id="ENOG502TE4S">
    <property type="taxonomic scope" value="Eukaryota"/>
</dbReference>
<reference evidence="2 3" key="1">
    <citation type="journal article" date="2007" name="Nature">
        <title>Evolution of genes and genomes on the Drosophila phylogeny.</title>
        <authorList>
            <consortium name="Drosophila 12 Genomes Consortium"/>
            <person name="Clark A.G."/>
            <person name="Eisen M.B."/>
            <person name="Smith D.R."/>
            <person name="Bergman C.M."/>
            <person name="Oliver B."/>
            <person name="Markow T.A."/>
            <person name="Kaufman T.C."/>
            <person name="Kellis M."/>
            <person name="Gelbart W."/>
            <person name="Iyer V.N."/>
            <person name="Pollard D.A."/>
            <person name="Sackton T.B."/>
            <person name="Larracuente A.M."/>
            <person name="Singh N.D."/>
            <person name="Abad J.P."/>
            <person name="Abt D.N."/>
            <person name="Adryan B."/>
            <person name="Aguade M."/>
            <person name="Akashi H."/>
            <person name="Anderson W.W."/>
            <person name="Aquadro C.F."/>
            <person name="Ardell D.H."/>
            <person name="Arguello R."/>
            <person name="Artieri C.G."/>
            <person name="Barbash D.A."/>
            <person name="Barker D."/>
            <person name="Barsanti P."/>
            <person name="Batterham P."/>
            <person name="Batzoglou S."/>
            <person name="Begun D."/>
            <person name="Bhutkar A."/>
            <person name="Blanco E."/>
            <person name="Bosak S.A."/>
            <person name="Bradley R.K."/>
            <person name="Brand A.D."/>
            <person name="Brent M.R."/>
            <person name="Brooks A.N."/>
            <person name="Brown R.H."/>
            <person name="Butlin R.K."/>
            <person name="Caggese C."/>
            <person name="Calvi B.R."/>
            <person name="Bernardo de Carvalho A."/>
            <person name="Caspi A."/>
            <person name="Castrezana S."/>
            <person name="Celniker S.E."/>
            <person name="Chang J.L."/>
            <person name="Chapple C."/>
            <person name="Chatterji S."/>
            <person name="Chinwalla A."/>
            <person name="Civetta A."/>
            <person name="Clifton S.W."/>
            <person name="Comeron J.M."/>
            <person name="Costello J.C."/>
            <person name="Coyne J.A."/>
            <person name="Daub J."/>
            <person name="David R.G."/>
            <person name="Delcher A.L."/>
            <person name="Delehaunty K."/>
            <person name="Do C.B."/>
            <person name="Ebling H."/>
            <person name="Edwards K."/>
            <person name="Eickbush T."/>
            <person name="Evans J.D."/>
            <person name="Filipski A."/>
            <person name="Findeiss S."/>
            <person name="Freyhult E."/>
            <person name="Fulton L."/>
            <person name="Fulton R."/>
            <person name="Garcia A.C."/>
            <person name="Gardiner A."/>
            <person name="Garfield D.A."/>
            <person name="Garvin B.E."/>
            <person name="Gibson G."/>
            <person name="Gilbert D."/>
            <person name="Gnerre S."/>
            <person name="Godfrey J."/>
            <person name="Good R."/>
            <person name="Gotea V."/>
            <person name="Gravely B."/>
            <person name="Greenberg A.J."/>
            <person name="Griffiths-Jones S."/>
            <person name="Gross S."/>
            <person name="Guigo R."/>
            <person name="Gustafson E.A."/>
            <person name="Haerty W."/>
            <person name="Hahn M.W."/>
            <person name="Halligan D.L."/>
            <person name="Halpern A.L."/>
            <person name="Halter G.M."/>
            <person name="Han M.V."/>
            <person name="Heger A."/>
            <person name="Hillier L."/>
            <person name="Hinrichs A.S."/>
            <person name="Holmes I."/>
            <person name="Hoskins R.A."/>
            <person name="Hubisz M.J."/>
            <person name="Hultmark D."/>
            <person name="Huntley M.A."/>
            <person name="Jaffe D.B."/>
            <person name="Jagadeeshan S."/>
            <person name="Jeck W.R."/>
            <person name="Johnson J."/>
            <person name="Jones C.D."/>
            <person name="Jordan W.C."/>
            <person name="Karpen G.H."/>
            <person name="Kataoka E."/>
            <person name="Keightley P.D."/>
            <person name="Kheradpour P."/>
            <person name="Kirkness E.F."/>
            <person name="Koerich L.B."/>
            <person name="Kristiansen K."/>
            <person name="Kudrna D."/>
            <person name="Kulathinal R.J."/>
            <person name="Kumar S."/>
            <person name="Kwok R."/>
            <person name="Lander E."/>
            <person name="Langley C.H."/>
            <person name="Lapoint R."/>
            <person name="Lazzaro B.P."/>
            <person name="Lee S.J."/>
            <person name="Levesque L."/>
            <person name="Li R."/>
            <person name="Lin C.F."/>
            <person name="Lin M.F."/>
            <person name="Lindblad-Toh K."/>
            <person name="Llopart A."/>
            <person name="Long M."/>
            <person name="Low L."/>
            <person name="Lozovsky E."/>
            <person name="Lu J."/>
            <person name="Luo M."/>
            <person name="Machado C.A."/>
            <person name="Makalowski W."/>
            <person name="Marzo M."/>
            <person name="Matsuda M."/>
            <person name="Matzkin L."/>
            <person name="McAllister B."/>
            <person name="McBride C.S."/>
            <person name="McKernan B."/>
            <person name="McKernan K."/>
            <person name="Mendez-Lago M."/>
            <person name="Minx P."/>
            <person name="Mollenhauer M.U."/>
            <person name="Montooth K."/>
            <person name="Mount S.M."/>
            <person name="Mu X."/>
            <person name="Myers E."/>
            <person name="Negre B."/>
            <person name="Newfeld S."/>
            <person name="Nielsen R."/>
            <person name="Noor M.A."/>
            <person name="O'Grady P."/>
            <person name="Pachter L."/>
            <person name="Papaceit M."/>
            <person name="Parisi M.J."/>
            <person name="Parisi M."/>
            <person name="Parts L."/>
            <person name="Pedersen J.S."/>
            <person name="Pesole G."/>
            <person name="Phillippy A.M."/>
            <person name="Ponting C.P."/>
            <person name="Pop M."/>
            <person name="Porcelli D."/>
            <person name="Powell J.R."/>
            <person name="Prohaska S."/>
            <person name="Pruitt K."/>
            <person name="Puig M."/>
            <person name="Quesneville H."/>
            <person name="Ram K.R."/>
            <person name="Rand D."/>
            <person name="Rasmussen M.D."/>
            <person name="Reed L.K."/>
            <person name="Reenan R."/>
            <person name="Reily A."/>
            <person name="Remington K.A."/>
            <person name="Rieger T.T."/>
            <person name="Ritchie M.G."/>
            <person name="Robin C."/>
            <person name="Rogers Y.H."/>
            <person name="Rohde C."/>
            <person name="Rozas J."/>
            <person name="Rubenfield M.J."/>
            <person name="Ruiz A."/>
            <person name="Russo S."/>
            <person name="Salzberg S.L."/>
            <person name="Sanchez-Gracia A."/>
            <person name="Saranga D.J."/>
            <person name="Sato H."/>
            <person name="Schaeffer S.W."/>
            <person name="Schatz M.C."/>
            <person name="Schlenke T."/>
            <person name="Schwartz R."/>
            <person name="Segarra C."/>
            <person name="Singh R.S."/>
            <person name="Sirot L."/>
            <person name="Sirota M."/>
            <person name="Sisneros N.B."/>
            <person name="Smith C.D."/>
            <person name="Smith T.F."/>
            <person name="Spieth J."/>
            <person name="Stage D.E."/>
            <person name="Stark A."/>
            <person name="Stephan W."/>
            <person name="Strausberg R.L."/>
            <person name="Strempel S."/>
            <person name="Sturgill D."/>
            <person name="Sutton G."/>
            <person name="Sutton G.G."/>
            <person name="Tao W."/>
            <person name="Teichmann S."/>
            <person name="Tobari Y.N."/>
            <person name="Tomimura Y."/>
            <person name="Tsolas J.M."/>
            <person name="Valente V.L."/>
            <person name="Venter E."/>
            <person name="Venter J.C."/>
            <person name="Vicario S."/>
            <person name="Vieira F.G."/>
            <person name="Vilella A.J."/>
            <person name="Villasante A."/>
            <person name="Walenz B."/>
            <person name="Wang J."/>
            <person name="Wasserman M."/>
            <person name="Watts T."/>
            <person name="Wilson D."/>
            <person name="Wilson R.K."/>
            <person name="Wing R.A."/>
            <person name="Wolfner M.F."/>
            <person name="Wong A."/>
            <person name="Wong G.K."/>
            <person name="Wu C.I."/>
            <person name="Wu G."/>
            <person name="Yamamoto D."/>
            <person name="Yang H.P."/>
            <person name="Yang S.P."/>
            <person name="Yorke J.A."/>
            <person name="Yoshida K."/>
            <person name="Zdobnov E."/>
            <person name="Zhang P."/>
            <person name="Zhang Y."/>
            <person name="Zimin A.V."/>
            <person name="Baldwin J."/>
            <person name="Abdouelleil A."/>
            <person name="Abdulkadir J."/>
            <person name="Abebe A."/>
            <person name="Abera B."/>
            <person name="Abreu J."/>
            <person name="Acer S.C."/>
            <person name="Aftuck L."/>
            <person name="Alexander A."/>
            <person name="An P."/>
            <person name="Anderson E."/>
            <person name="Anderson S."/>
            <person name="Arachi H."/>
            <person name="Azer M."/>
            <person name="Bachantsang P."/>
            <person name="Barry A."/>
            <person name="Bayul T."/>
            <person name="Berlin A."/>
            <person name="Bessette D."/>
            <person name="Bloom T."/>
            <person name="Blye J."/>
            <person name="Boguslavskiy L."/>
            <person name="Bonnet C."/>
            <person name="Boukhgalter B."/>
            <person name="Bourzgui I."/>
            <person name="Brown A."/>
            <person name="Cahill P."/>
            <person name="Channer S."/>
            <person name="Cheshatsang Y."/>
            <person name="Chuda L."/>
            <person name="Citroen M."/>
            <person name="Collymore A."/>
            <person name="Cooke P."/>
            <person name="Costello M."/>
            <person name="D'Aco K."/>
            <person name="Daza R."/>
            <person name="De Haan G."/>
            <person name="DeGray S."/>
            <person name="DeMaso C."/>
            <person name="Dhargay N."/>
            <person name="Dooley K."/>
            <person name="Dooley E."/>
            <person name="Doricent M."/>
            <person name="Dorje P."/>
            <person name="Dorjee K."/>
            <person name="Dupes A."/>
            <person name="Elong R."/>
            <person name="Falk J."/>
            <person name="Farina A."/>
            <person name="Faro S."/>
            <person name="Ferguson D."/>
            <person name="Fisher S."/>
            <person name="Foley C.D."/>
            <person name="Franke A."/>
            <person name="Friedrich D."/>
            <person name="Gadbois L."/>
            <person name="Gearin G."/>
            <person name="Gearin C.R."/>
            <person name="Giannoukos G."/>
            <person name="Goode T."/>
            <person name="Graham J."/>
            <person name="Grandbois E."/>
            <person name="Grewal S."/>
            <person name="Gyaltsen K."/>
            <person name="Hafez N."/>
            <person name="Hagos B."/>
            <person name="Hall J."/>
            <person name="Henson C."/>
            <person name="Hollinger A."/>
            <person name="Honan T."/>
            <person name="Huard M.D."/>
            <person name="Hughes L."/>
            <person name="Hurhula B."/>
            <person name="Husby M.E."/>
            <person name="Kamat A."/>
            <person name="Kanga B."/>
            <person name="Kashin S."/>
            <person name="Khazanovich D."/>
            <person name="Kisner P."/>
            <person name="Lance K."/>
            <person name="Lara M."/>
            <person name="Lee W."/>
            <person name="Lennon N."/>
            <person name="Letendre F."/>
            <person name="LeVine R."/>
            <person name="Lipovsky A."/>
            <person name="Liu X."/>
            <person name="Liu J."/>
            <person name="Liu S."/>
            <person name="Lokyitsang T."/>
            <person name="Lokyitsang Y."/>
            <person name="Lubonja R."/>
            <person name="Lui A."/>
            <person name="MacDonald P."/>
            <person name="Magnisalis V."/>
            <person name="Maru K."/>
            <person name="Matthews C."/>
            <person name="McCusker W."/>
            <person name="McDonough S."/>
            <person name="Mehta T."/>
            <person name="Meldrim J."/>
            <person name="Meneus L."/>
            <person name="Mihai O."/>
            <person name="Mihalev A."/>
            <person name="Mihova T."/>
            <person name="Mittelman R."/>
            <person name="Mlenga V."/>
            <person name="Montmayeur A."/>
            <person name="Mulrain L."/>
            <person name="Navidi A."/>
            <person name="Naylor J."/>
            <person name="Negash T."/>
            <person name="Nguyen T."/>
            <person name="Nguyen N."/>
            <person name="Nicol R."/>
            <person name="Norbu C."/>
            <person name="Norbu N."/>
            <person name="Novod N."/>
            <person name="O'Neill B."/>
            <person name="Osman S."/>
            <person name="Markiewicz E."/>
            <person name="Oyono O.L."/>
            <person name="Patti C."/>
            <person name="Phunkhang P."/>
            <person name="Pierre F."/>
            <person name="Priest M."/>
            <person name="Raghuraman S."/>
            <person name="Rege F."/>
            <person name="Reyes R."/>
            <person name="Rise C."/>
            <person name="Rogov P."/>
            <person name="Ross K."/>
            <person name="Ryan E."/>
            <person name="Settipalli S."/>
            <person name="Shea T."/>
            <person name="Sherpa N."/>
            <person name="Shi L."/>
            <person name="Shih D."/>
            <person name="Sparrow T."/>
            <person name="Spaulding J."/>
            <person name="Stalker J."/>
            <person name="Stange-Thomann N."/>
            <person name="Stavropoulos S."/>
            <person name="Stone C."/>
            <person name="Strader C."/>
            <person name="Tesfaye S."/>
            <person name="Thomson T."/>
            <person name="Thoulutsang Y."/>
            <person name="Thoulutsang D."/>
            <person name="Topham K."/>
            <person name="Topping I."/>
            <person name="Tsamla T."/>
            <person name="Vassiliev H."/>
            <person name="Vo A."/>
            <person name="Wangchuk T."/>
            <person name="Wangdi T."/>
            <person name="Weiand M."/>
            <person name="Wilkinson J."/>
            <person name="Wilson A."/>
            <person name="Yadav S."/>
            <person name="Young G."/>
            <person name="Yu Q."/>
            <person name="Zembek L."/>
            <person name="Zhong D."/>
            <person name="Zimmer A."/>
            <person name="Zwirko Z."/>
            <person name="Jaffe D.B."/>
            <person name="Alvarez P."/>
            <person name="Brockman W."/>
            <person name="Butler J."/>
            <person name="Chin C."/>
            <person name="Gnerre S."/>
            <person name="Grabherr M."/>
            <person name="Kleber M."/>
            <person name="Mauceli E."/>
            <person name="MacCallum I."/>
        </authorList>
    </citation>
    <scope>NUCLEOTIDE SEQUENCE [LARGE SCALE GENOMIC DNA]</scope>
    <source>
        <strain evidence="3">Tucson 14024-0371.13</strain>
    </source>
</reference>
<name>B3M112_DROAN</name>
<dbReference type="STRING" id="7217.B3M112"/>
<dbReference type="PANTHER" id="PTHR11012">
    <property type="entry name" value="PROTEIN KINASE-LIKE DOMAIN-CONTAINING"/>
    <property type="match status" value="1"/>
</dbReference>
<dbReference type="GO" id="GO:0016740">
    <property type="term" value="F:transferase activity"/>
    <property type="evidence" value="ECO:0007669"/>
    <property type="project" value="UniProtKB-KW"/>
</dbReference>
<evidence type="ECO:0000313" key="2">
    <source>
        <dbReference type="EMBL" id="EDV43241.1"/>
    </source>
</evidence>
<organism evidence="2 3">
    <name type="scientific">Drosophila ananassae</name>
    <name type="common">Fruit fly</name>
    <dbReference type="NCBI Taxonomy" id="7217"/>
    <lineage>
        <taxon>Eukaryota</taxon>
        <taxon>Metazoa</taxon>
        <taxon>Ecdysozoa</taxon>
        <taxon>Arthropoda</taxon>
        <taxon>Hexapoda</taxon>
        <taxon>Insecta</taxon>
        <taxon>Pterygota</taxon>
        <taxon>Neoptera</taxon>
        <taxon>Endopterygota</taxon>
        <taxon>Diptera</taxon>
        <taxon>Brachycera</taxon>
        <taxon>Muscomorpha</taxon>
        <taxon>Ephydroidea</taxon>
        <taxon>Drosophilidae</taxon>
        <taxon>Drosophila</taxon>
        <taxon>Sophophora</taxon>
    </lineage>
</organism>
<dbReference type="InterPro" id="IPR015897">
    <property type="entry name" value="CHK_kinase-like"/>
</dbReference>
<evidence type="ECO:0000313" key="3">
    <source>
        <dbReference type="Proteomes" id="UP000007801"/>
    </source>
</evidence>
<dbReference type="KEGG" id="dan:6499417"/>
<dbReference type="HOGENOM" id="CLU_010718_0_0_1"/>
<evidence type="ECO:0000259" key="1">
    <source>
        <dbReference type="SMART" id="SM00587"/>
    </source>
</evidence>
<feature type="domain" description="CHK kinase-like" evidence="1">
    <location>
        <begin position="134"/>
        <end position="321"/>
    </location>
</feature>
<dbReference type="InterPro" id="IPR004119">
    <property type="entry name" value="EcKL"/>
</dbReference>
<dbReference type="PhylomeDB" id="B3M112"/>
<keyword evidence="3" id="KW-1185">Reference proteome</keyword>
<dbReference type="Proteomes" id="UP000007801">
    <property type="component" value="Unassembled WGS sequence"/>
</dbReference>
<keyword evidence="2" id="KW-0808">Transferase</keyword>
<sequence>MSTPILLTQRSQDVSVPSWVDSKDLEDVLKKEIPDFRKIESSQYKWEQQLSQPALRVQLTVQCAANKRRQVNYLIKSKETIASGLKLPIKGDFSVELFMYEAVLPALEDLYKNVEKTILFSPASFKSKQKSECLYLDYILAKGYSLATTPKGLSPTAMETVLSKLAAYHAGTACYIERNRGKIRELPKLGAPLEFGGGAGELKSLFQMKFHESLRSNDIREYEDKVKAFQKYLKAHLGSFDTKSSFNVILNGSCWPNNLVYQSDAFGNVKDPLFIDFQAAKYGPAVYDLFSLLLTAPAEKSTRFDGYLNYYHDQLLANLKLLQFQGKKPSLTDLQLDLLKYGHWGFEVATEVLPIVLAELETSDVEDLFRNPVFGHQIREILPWLENRGYFEED</sequence>
<dbReference type="GeneID" id="6499417"/>
<proteinExistence type="predicted"/>
<accession>B3M112</accession>
<dbReference type="AlphaFoldDB" id="B3M112"/>
<dbReference type="OrthoDB" id="8250698at2759"/>
<dbReference type="SMART" id="SM00587">
    <property type="entry name" value="CHK"/>
    <property type="match status" value="1"/>
</dbReference>
<dbReference type="OMA" id="LLPWMEN"/>
<dbReference type="InterPro" id="IPR011009">
    <property type="entry name" value="Kinase-like_dom_sf"/>
</dbReference>
<protein>
    <recommendedName>
        <fullName evidence="1">CHK kinase-like domain-containing protein</fullName>
    </recommendedName>
</protein>
<dbReference type="EMBL" id="CH902617">
    <property type="protein sequence ID" value="EDV43241.1"/>
    <property type="molecule type" value="Genomic_DNA"/>
</dbReference>
<gene>
    <name evidence="2" type="primary">Dana\GF16622</name>
    <name evidence="2" type="synonym">dana_GLEANR_17890</name>
    <name evidence="2" type="ORF">GF16622</name>
</gene>
<dbReference type="SUPFAM" id="SSF56112">
    <property type="entry name" value="Protein kinase-like (PK-like)"/>
    <property type="match status" value="1"/>
</dbReference>
<dbReference type="Pfam" id="PF02958">
    <property type="entry name" value="EcKL"/>
    <property type="match status" value="1"/>
</dbReference>
<dbReference type="PANTHER" id="PTHR11012:SF6">
    <property type="entry name" value="CHK DOMAIN OV1-RELATED"/>
    <property type="match status" value="1"/>
</dbReference>